<keyword evidence="6 8" id="KW-0067">ATP-binding</keyword>
<dbReference type="GO" id="GO:0006189">
    <property type="term" value="P:'de novo' IMP biosynthetic process"/>
    <property type="evidence" value="ECO:0007669"/>
    <property type="project" value="UniProtKB-UniRule"/>
</dbReference>
<gene>
    <name evidence="8" type="primary">purC</name>
    <name evidence="10" type="ORF">MetMK1DRAFT_00031680</name>
</gene>
<organism evidence="10 11">
    <name type="scientific">Metallosphaera yellowstonensis MK1</name>
    <dbReference type="NCBI Taxonomy" id="671065"/>
    <lineage>
        <taxon>Archaea</taxon>
        <taxon>Thermoproteota</taxon>
        <taxon>Thermoprotei</taxon>
        <taxon>Sulfolobales</taxon>
        <taxon>Sulfolobaceae</taxon>
        <taxon>Metallosphaera</taxon>
    </lineage>
</organism>
<dbReference type="OrthoDB" id="10775at2157"/>
<dbReference type="PANTHER" id="PTHR43599">
    <property type="entry name" value="MULTIFUNCTIONAL PROTEIN ADE2"/>
    <property type="match status" value="1"/>
</dbReference>
<evidence type="ECO:0000256" key="3">
    <source>
        <dbReference type="ARBA" id="ARBA00022598"/>
    </source>
</evidence>
<dbReference type="InterPro" id="IPR001636">
    <property type="entry name" value="SAICAR_synth"/>
</dbReference>
<dbReference type="CDD" id="cd01415">
    <property type="entry name" value="SAICAR_synt_PurC"/>
    <property type="match status" value="1"/>
</dbReference>
<dbReference type="PANTHER" id="PTHR43599:SF3">
    <property type="entry name" value="SI:DKEY-6E2.2"/>
    <property type="match status" value="1"/>
</dbReference>
<dbReference type="InterPro" id="IPR018236">
    <property type="entry name" value="SAICAR_synthetase_CS"/>
</dbReference>
<keyword evidence="5 8" id="KW-0658">Purine biosynthesis</keyword>
<dbReference type="GO" id="GO:0005524">
    <property type="term" value="F:ATP binding"/>
    <property type="evidence" value="ECO:0007669"/>
    <property type="project" value="UniProtKB-KW"/>
</dbReference>
<evidence type="ECO:0000313" key="11">
    <source>
        <dbReference type="Proteomes" id="UP000003980"/>
    </source>
</evidence>
<comment type="pathway">
    <text evidence="1 8">Purine metabolism; IMP biosynthesis via de novo pathway; 5-amino-1-(5-phospho-D-ribosyl)imidazole-4-carboxamide from 5-amino-1-(5-phospho-D-ribosyl)imidazole-4-carboxylate: step 1/2.</text>
</comment>
<dbReference type="InterPro" id="IPR033934">
    <property type="entry name" value="SAICAR_synt_PurC"/>
</dbReference>
<evidence type="ECO:0000256" key="4">
    <source>
        <dbReference type="ARBA" id="ARBA00022741"/>
    </source>
</evidence>
<proteinExistence type="inferred from homology"/>
<dbReference type="PROSITE" id="PS01057">
    <property type="entry name" value="SAICAR_SYNTHETASE_1"/>
    <property type="match status" value="1"/>
</dbReference>
<dbReference type="InterPro" id="IPR028923">
    <property type="entry name" value="SAICAR_synt/ADE2_N"/>
</dbReference>
<keyword evidence="11" id="KW-1185">Reference proteome</keyword>
<dbReference type="Pfam" id="PF01259">
    <property type="entry name" value="SAICAR_synt"/>
    <property type="match status" value="1"/>
</dbReference>
<evidence type="ECO:0000313" key="10">
    <source>
        <dbReference type="EMBL" id="EHP68723.1"/>
    </source>
</evidence>
<dbReference type="NCBIfam" id="TIGR00081">
    <property type="entry name" value="purC"/>
    <property type="match status" value="1"/>
</dbReference>
<dbReference type="InterPro" id="IPR050089">
    <property type="entry name" value="SAICAR_synthetase"/>
</dbReference>
<comment type="similarity">
    <text evidence="2 8">Belongs to the SAICAR synthetase family.</text>
</comment>
<dbReference type="AlphaFoldDB" id="H2C997"/>
<dbReference type="STRING" id="671065.MetMK1DRAFT_00031680"/>
<dbReference type="EC" id="6.3.2.6" evidence="8"/>
<keyword evidence="4 8" id="KW-0547">Nucleotide-binding</keyword>
<accession>H2C997</accession>
<dbReference type="Gene3D" id="3.30.200.20">
    <property type="entry name" value="Phosphorylase Kinase, domain 1"/>
    <property type="match status" value="1"/>
</dbReference>
<name>H2C997_9CREN</name>
<dbReference type="HOGENOM" id="CLU_061495_2_0_2"/>
<evidence type="ECO:0000259" key="9">
    <source>
        <dbReference type="Pfam" id="PF01259"/>
    </source>
</evidence>
<keyword evidence="3 8" id="KW-0436">Ligase</keyword>
<evidence type="ECO:0000256" key="6">
    <source>
        <dbReference type="ARBA" id="ARBA00022840"/>
    </source>
</evidence>
<comment type="catalytic activity">
    <reaction evidence="7 8">
        <text>5-amino-1-(5-phospho-D-ribosyl)imidazole-4-carboxylate + L-aspartate + ATP = (2S)-2-[5-amino-1-(5-phospho-beta-D-ribosyl)imidazole-4-carboxamido]succinate + ADP + phosphate + 2 H(+)</text>
        <dbReference type="Rhea" id="RHEA:22628"/>
        <dbReference type="ChEBI" id="CHEBI:15378"/>
        <dbReference type="ChEBI" id="CHEBI:29991"/>
        <dbReference type="ChEBI" id="CHEBI:30616"/>
        <dbReference type="ChEBI" id="CHEBI:43474"/>
        <dbReference type="ChEBI" id="CHEBI:58443"/>
        <dbReference type="ChEBI" id="CHEBI:77657"/>
        <dbReference type="ChEBI" id="CHEBI:456216"/>
        <dbReference type="EC" id="6.3.2.6"/>
    </reaction>
</comment>
<dbReference type="GO" id="GO:0004639">
    <property type="term" value="F:phosphoribosylaminoimidazolesuccinocarboxamide synthase activity"/>
    <property type="evidence" value="ECO:0007669"/>
    <property type="project" value="UniProtKB-UniRule"/>
</dbReference>
<dbReference type="eggNOG" id="arCOG04421">
    <property type="taxonomic scope" value="Archaea"/>
</dbReference>
<sequence length="233" mass="26843">MEKLGEGKTKEVYLLDGQHVLLRFKDSITAGDGAKSDVLPGKGVLNAQTSAILFRLLERHGVETHYVGMEDERTMIVKRLKMVPVEVVLRNVATGSIVKRLPIGEGEVFQPPIVEFFLKDDTRHDPLLNYHHMRYLKLFSEEEARKVEDLAVKVNEVLKKVVEEAGFVLYDFKLEFGRLDNRLILGDELSLDSMRVRDRSGRILDKDLYRRGFPLEVVRDSYSEFLDKLRRVV</sequence>
<dbReference type="SUPFAM" id="SSF56104">
    <property type="entry name" value="SAICAR synthase-like"/>
    <property type="match status" value="1"/>
</dbReference>
<dbReference type="Gene3D" id="3.30.470.20">
    <property type="entry name" value="ATP-grasp fold, B domain"/>
    <property type="match status" value="1"/>
</dbReference>
<reference evidence="10 11" key="1">
    <citation type="submission" date="2012-01" db="EMBL/GenBank/DDBJ databases">
        <title>Improved High-Quality Draft sequence of Metallosphaera yellowstonensis MK1.</title>
        <authorList>
            <consortium name="US DOE Joint Genome Institute"/>
            <person name="Lucas S."/>
            <person name="Han J."/>
            <person name="Cheng J.-F."/>
            <person name="Goodwin L."/>
            <person name="Pitluck S."/>
            <person name="Peters L."/>
            <person name="Teshima H."/>
            <person name="Detter J.C."/>
            <person name="Han C."/>
            <person name="Tapia R."/>
            <person name="Land M."/>
            <person name="Hauser L."/>
            <person name="Kyrpides N."/>
            <person name="Kozubal M."/>
            <person name="Macur R.E."/>
            <person name="Jay Z."/>
            <person name="Inskeep W."/>
            <person name="Woyke T."/>
        </authorList>
    </citation>
    <scope>NUCLEOTIDE SEQUENCE [LARGE SCALE GENOMIC DNA]</scope>
    <source>
        <strain evidence="10 11">MK1</strain>
    </source>
</reference>
<evidence type="ECO:0000256" key="8">
    <source>
        <dbReference type="HAMAP-Rule" id="MF_00137"/>
    </source>
</evidence>
<protein>
    <recommendedName>
        <fullName evidence="8">Phosphoribosylaminoimidazole-succinocarboxamide synthase</fullName>
        <ecNumber evidence="8">6.3.2.6</ecNumber>
    </recommendedName>
    <alternativeName>
        <fullName evidence="8">SAICAR synthetase</fullName>
    </alternativeName>
</protein>
<evidence type="ECO:0000256" key="2">
    <source>
        <dbReference type="ARBA" id="ARBA00010190"/>
    </source>
</evidence>
<dbReference type="GO" id="GO:0009236">
    <property type="term" value="P:cobalamin biosynthetic process"/>
    <property type="evidence" value="ECO:0007669"/>
    <property type="project" value="InterPro"/>
</dbReference>
<feature type="domain" description="SAICAR synthetase/ADE2 N-terminal" evidence="9">
    <location>
        <begin position="4"/>
        <end position="213"/>
    </location>
</feature>
<dbReference type="EMBL" id="JH597770">
    <property type="protein sequence ID" value="EHP68723.1"/>
    <property type="molecule type" value="Genomic_DNA"/>
</dbReference>
<evidence type="ECO:0000256" key="7">
    <source>
        <dbReference type="ARBA" id="ARBA00048475"/>
    </source>
</evidence>
<dbReference type="UniPathway" id="UPA00074">
    <property type="reaction ID" value="UER00131"/>
</dbReference>
<dbReference type="Proteomes" id="UP000003980">
    <property type="component" value="Unassembled WGS sequence"/>
</dbReference>
<evidence type="ECO:0000256" key="1">
    <source>
        <dbReference type="ARBA" id="ARBA00004672"/>
    </source>
</evidence>
<dbReference type="RefSeq" id="WP_009075445.1">
    <property type="nucleotide sequence ID" value="NZ_JH597770.1"/>
</dbReference>
<evidence type="ECO:0000256" key="5">
    <source>
        <dbReference type="ARBA" id="ARBA00022755"/>
    </source>
</evidence>
<dbReference type="HAMAP" id="MF_00137">
    <property type="entry name" value="SAICAR_synth"/>
    <property type="match status" value="1"/>
</dbReference>